<evidence type="ECO:0000313" key="14">
    <source>
        <dbReference type="Proteomes" id="UP000192277"/>
    </source>
</evidence>
<proteinExistence type="predicted"/>
<accession>A0ABX3NT75</accession>
<keyword evidence="1" id="KW-0808">Transferase</keyword>
<evidence type="ECO:0000313" key="13">
    <source>
        <dbReference type="EMBL" id="OQP45107.1"/>
    </source>
</evidence>
<evidence type="ECO:0000256" key="11">
    <source>
        <dbReference type="SAM" id="MobiDB-lite"/>
    </source>
</evidence>
<dbReference type="RefSeq" id="WP_014222143.1">
    <property type="nucleotide sequence ID" value="NZ_LWBO01000022.1"/>
</dbReference>
<keyword evidence="8" id="KW-0051">Antiviral defense</keyword>
<comment type="catalytic activity">
    <reaction evidence="10">
        <text>GTP + ATP = 3',3'-cGAMP + 2 diphosphate</text>
        <dbReference type="Rhea" id="RHEA:35647"/>
        <dbReference type="ChEBI" id="CHEBI:30616"/>
        <dbReference type="ChEBI" id="CHEBI:33019"/>
        <dbReference type="ChEBI" id="CHEBI:37565"/>
        <dbReference type="ChEBI" id="CHEBI:71501"/>
    </reaction>
    <physiologicalReaction direction="left-to-right" evidence="10">
        <dbReference type="Rhea" id="RHEA:35648"/>
    </physiologicalReaction>
</comment>
<keyword evidence="14" id="KW-1185">Reference proteome</keyword>
<evidence type="ECO:0000256" key="1">
    <source>
        <dbReference type="ARBA" id="ARBA00022679"/>
    </source>
</evidence>
<feature type="domain" description="Cyclic GMP-AMP synthase DncV-like nucleotidyltransferase" evidence="12">
    <location>
        <begin position="57"/>
        <end position="140"/>
    </location>
</feature>
<sequence>MGSIVQNQFIKFHGKIRLDMDNIKAVIEKRDMLIDEIRAYIKKMCENDEIELVKFETFNQGSYSMGTGIKPQNEDDDYDIDCGLLFEISIDDYSPIRVKQWVFDALNNNEFRTVEWKKACVRVQYIEEGLPKFHVDFASYSNTNDDDKIFLAKGTPTSTTDNKKWEETQPKKLRDLINDKFDDEEECSQFKRVIRYAKRWKDNQFTSVNGKPTGIALTALAYEGFKPYTKDLFTSEVDINDLKATKDFVGYILSHYNWLTNRISIQLPVPPHNDLFEKMTDQQCKELKQKLEKLRDCLIESEQETDPHEACKILKKQFGDDFPVPVKEETGQNRKKAIAGTSESA</sequence>
<gene>
    <name evidence="13" type="ORF">A4D02_34730</name>
</gene>
<keyword evidence="7" id="KW-0546">Nucleotide metabolism</keyword>
<evidence type="ECO:0000259" key="12">
    <source>
        <dbReference type="Pfam" id="PF21654"/>
    </source>
</evidence>
<dbReference type="Proteomes" id="UP000192277">
    <property type="component" value="Unassembled WGS sequence"/>
</dbReference>
<keyword evidence="4" id="KW-0547">Nucleotide-binding</keyword>
<evidence type="ECO:0000256" key="3">
    <source>
        <dbReference type="ARBA" id="ARBA00022723"/>
    </source>
</evidence>
<feature type="region of interest" description="Disordered" evidence="11">
    <location>
        <begin position="324"/>
        <end position="345"/>
    </location>
</feature>
<evidence type="ECO:0000256" key="4">
    <source>
        <dbReference type="ARBA" id="ARBA00022741"/>
    </source>
</evidence>
<organism evidence="13 14">
    <name type="scientific">Niastella koreensis</name>
    <dbReference type="NCBI Taxonomy" id="354356"/>
    <lineage>
        <taxon>Bacteria</taxon>
        <taxon>Pseudomonadati</taxon>
        <taxon>Bacteroidota</taxon>
        <taxon>Chitinophagia</taxon>
        <taxon>Chitinophagales</taxon>
        <taxon>Chitinophagaceae</taxon>
        <taxon>Niastella</taxon>
    </lineage>
</organism>
<dbReference type="InterPro" id="IPR048445">
    <property type="entry name" value="DncV-like_NTFase"/>
</dbReference>
<comment type="caution">
    <text evidence="13">The sequence shown here is derived from an EMBL/GenBank/DDBJ whole genome shotgun (WGS) entry which is preliminary data.</text>
</comment>
<protein>
    <recommendedName>
        <fullName evidence="9">Cyclic GMP-AMP synthase</fullName>
    </recommendedName>
</protein>
<evidence type="ECO:0000256" key="9">
    <source>
        <dbReference type="ARBA" id="ARBA00044145"/>
    </source>
</evidence>
<dbReference type="Pfam" id="PF21654">
    <property type="entry name" value="DncV-like_NTFase"/>
    <property type="match status" value="1"/>
</dbReference>
<keyword evidence="5" id="KW-0067">ATP-binding</keyword>
<dbReference type="EMBL" id="LWBO01000022">
    <property type="protein sequence ID" value="OQP45107.1"/>
    <property type="molecule type" value="Genomic_DNA"/>
</dbReference>
<evidence type="ECO:0000256" key="7">
    <source>
        <dbReference type="ARBA" id="ARBA00023080"/>
    </source>
</evidence>
<name>A0ABX3NT75_9BACT</name>
<keyword evidence="3" id="KW-0479">Metal-binding</keyword>
<evidence type="ECO:0000256" key="2">
    <source>
        <dbReference type="ARBA" id="ARBA00022695"/>
    </source>
</evidence>
<evidence type="ECO:0000256" key="8">
    <source>
        <dbReference type="ARBA" id="ARBA00023118"/>
    </source>
</evidence>
<evidence type="ECO:0000256" key="5">
    <source>
        <dbReference type="ARBA" id="ARBA00022840"/>
    </source>
</evidence>
<evidence type="ECO:0000256" key="10">
    <source>
        <dbReference type="ARBA" id="ARBA00048304"/>
    </source>
</evidence>
<reference evidence="13 14" key="1">
    <citation type="submission" date="2016-04" db="EMBL/GenBank/DDBJ databases">
        <authorList>
            <person name="Chen L."/>
            <person name="Zhuang W."/>
            <person name="Wang G."/>
        </authorList>
    </citation>
    <scope>NUCLEOTIDE SEQUENCE [LARGE SCALE GENOMIC DNA]</scope>
    <source>
        <strain evidence="14">GR20</strain>
    </source>
</reference>
<keyword evidence="6" id="KW-0460">Magnesium</keyword>
<evidence type="ECO:0000256" key="6">
    <source>
        <dbReference type="ARBA" id="ARBA00022842"/>
    </source>
</evidence>
<keyword evidence="2" id="KW-0548">Nucleotidyltransferase</keyword>